<feature type="domain" description="Hydantoinase A/oxoprolinase" evidence="1">
    <location>
        <begin position="188"/>
        <end position="469"/>
    </location>
</feature>
<reference evidence="4" key="1">
    <citation type="submission" date="2018-07" db="EMBL/GenBank/DDBJ databases">
        <authorList>
            <consortium name="Genoscope - CEA"/>
            <person name="William W."/>
        </authorList>
    </citation>
    <scope>NUCLEOTIDE SEQUENCE</scope>
    <source>
        <strain evidence="4">IK1</strain>
    </source>
</reference>
<feature type="domain" description="Acetophenone carboxylase-like C-terminal" evidence="3">
    <location>
        <begin position="599"/>
        <end position="660"/>
    </location>
</feature>
<organism evidence="4">
    <name type="scientific">Uncultured Desulfatiglans sp</name>
    <dbReference type="NCBI Taxonomy" id="1748965"/>
    <lineage>
        <taxon>Bacteria</taxon>
        <taxon>Pseudomonadati</taxon>
        <taxon>Thermodesulfobacteriota</taxon>
        <taxon>Desulfobacteria</taxon>
        <taxon>Desulfatiglandales</taxon>
        <taxon>Desulfatiglandaceae</taxon>
        <taxon>Desulfatiglans</taxon>
        <taxon>environmental samples</taxon>
    </lineage>
</organism>
<accession>A0A653AHN5</accession>
<dbReference type="InterPro" id="IPR045079">
    <property type="entry name" value="Oxoprolinase-like"/>
</dbReference>
<proteinExistence type="predicted"/>
<dbReference type="Pfam" id="PF05378">
    <property type="entry name" value="Hydant_A_N"/>
    <property type="match status" value="1"/>
</dbReference>
<dbReference type="EMBL" id="UPXX01000032">
    <property type="protein sequence ID" value="VBB47604.1"/>
    <property type="molecule type" value="Genomic_DNA"/>
</dbReference>
<dbReference type="InterPro" id="IPR049517">
    <property type="entry name" value="ACX-like_C"/>
</dbReference>
<dbReference type="PANTHER" id="PTHR11365">
    <property type="entry name" value="5-OXOPROLINASE RELATED"/>
    <property type="match status" value="1"/>
</dbReference>
<dbReference type="AlphaFoldDB" id="A0A653AHN5"/>
<dbReference type="Pfam" id="PF01968">
    <property type="entry name" value="Hydantoinase_A"/>
    <property type="match status" value="1"/>
</dbReference>
<dbReference type="InterPro" id="IPR002821">
    <property type="entry name" value="Hydantoinase_A"/>
</dbReference>
<dbReference type="EC" id="6.4.1.8" evidence="4"/>
<protein>
    <submittedName>
        <fullName evidence="4">Putative Acetophenone carboxylase alpha subunit</fullName>
        <ecNumber evidence="4">6.4.1.8</ecNumber>
    </submittedName>
</protein>
<keyword evidence="4" id="KW-0436">Ligase</keyword>
<dbReference type="GO" id="GO:0017168">
    <property type="term" value="F:5-oxoprolinase (ATP-hydrolyzing) activity"/>
    <property type="evidence" value="ECO:0007669"/>
    <property type="project" value="TreeGrafter"/>
</dbReference>
<gene>
    <name evidence="4" type="ORF">TRIP_B50399</name>
</gene>
<evidence type="ECO:0000313" key="4">
    <source>
        <dbReference type="EMBL" id="VBB47604.1"/>
    </source>
</evidence>
<feature type="domain" description="Hydantoinase/oxoprolinase N-terminal" evidence="2">
    <location>
        <begin position="2"/>
        <end position="91"/>
    </location>
</feature>
<sequence length="683" mass="73879">MDIGGTFTDAIFSSRRSMTLIKVDTTRHDLSVCFRKALERARETLGFESVRQCLSSVRVIRLSTSLSTNLILERKGLCIGLILTAGWKEAFLGKGIFPDGSGVLVEPEMVIEVGAESEESEVREAAYRLILRGADILVISLDGGKEGFLQAEGRARAVIHRYYANHFIGSIPVVSGGQLSRVREYLPRTSRIVFNTYAHHAVSGPFLAIEDYLRENGYPHPLLLVHADGGTSRVSKSTAERTISSGAAAGVFGALRFSRIYGVKNALTVDIGGTSTELGVIRGGEMVWCRRGSEADSSRGLPIAVTIGIGGGSVVRLDDTGRVHLGPGSVGAFPGPACYGLGGAEPTLTDAFLILGYFDEGYFLGGERRLKRTLAEKVFQERVAGIWGVSCEEAALRVKEEAVRRIAEEIRTVIARFGLDPVNTALFAVGGCGGCMGCALCEATGLRELRIFRQGSVFGAFGTSGMDVLHRYEEEVNLGLEPAAERGLEVCDRINGAVLALQRRAFQDMAAEGFQPEGIQFESALEIAAEASGIRRSCDCPTAFIWPGDWNAVRKRIGRLFGGDGAEVDGRGLRLVGIALTAVAHVPHAEPDALVRLDETGSTGLERRFYGQGGHWFDACVHRWDALKVPRKVSGPCILESRETTVVVSPGYEMALDKRRNARISRSDAVARFEGGLDEDFHY</sequence>
<evidence type="ECO:0000259" key="3">
    <source>
        <dbReference type="Pfam" id="PF19278"/>
    </source>
</evidence>
<evidence type="ECO:0000259" key="2">
    <source>
        <dbReference type="Pfam" id="PF05378"/>
    </source>
</evidence>
<name>A0A653AHN5_UNCDX</name>
<evidence type="ECO:0000259" key="1">
    <source>
        <dbReference type="Pfam" id="PF01968"/>
    </source>
</evidence>
<dbReference type="GO" id="GO:0006749">
    <property type="term" value="P:glutathione metabolic process"/>
    <property type="evidence" value="ECO:0007669"/>
    <property type="project" value="TreeGrafter"/>
</dbReference>
<dbReference type="GO" id="GO:0005829">
    <property type="term" value="C:cytosol"/>
    <property type="evidence" value="ECO:0007669"/>
    <property type="project" value="TreeGrafter"/>
</dbReference>
<dbReference type="InterPro" id="IPR008040">
    <property type="entry name" value="Hydant_A_N"/>
</dbReference>
<dbReference type="GO" id="GO:0016874">
    <property type="term" value="F:ligase activity"/>
    <property type="evidence" value="ECO:0007669"/>
    <property type="project" value="UniProtKB-KW"/>
</dbReference>
<dbReference type="PANTHER" id="PTHR11365:SF23">
    <property type="entry name" value="HYPOTHETICAL 5-OXOPROLINASE (EUROFUNG)-RELATED"/>
    <property type="match status" value="1"/>
</dbReference>
<dbReference type="Pfam" id="PF19278">
    <property type="entry name" value="Hydant_A_C"/>
    <property type="match status" value="1"/>
</dbReference>